<evidence type="ECO:0000313" key="2">
    <source>
        <dbReference type="Proteomes" id="UP000024635"/>
    </source>
</evidence>
<protein>
    <submittedName>
        <fullName evidence="1">Uncharacterized protein</fullName>
    </submittedName>
</protein>
<dbReference type="EMBL" id="JARK01001424">
    <property type="protein sequence ID" value="EYC04319.1"/>
    <property type="molecule type" value="Genomic_DNA"/>
</dbReference>
<organism evidence="1 2">
    <name type="scientific">Ancylostoma ceylanicum</name>
    <dbReference type="NCBI Taxonomy" id="53326"/>
    <lineage>
        <taxon>Eukaryota</taxon>
        <taxon>Metazoa</taxon>
        <taxon>Ecdysozoa</taxon>
        <taxon>Nematoda</taxon>
        <taxon>Chromadorea</taxon>
        <taxon>Rhabditida</taxon>
        <taxon>Rhabditina</taxon>
        <taxon>Rhabditomorpha</taxon>
        <taxon>Strongyloidea</taxon>
        <taxon>Ancylostomatidae</taxon>
        <taxon>Ancylostomatinae</taxon>
        <taxon>Ancylostoma</taxon>
    </lineage>
</organism>
<proteinExistence type="predicted"/>
<sequence length="83" mass="9317">MPLSFGVGKSQALQNLLRKLGYGMPFFDRDRDLPATDMIYVNRGSGSTCYIANDYAGHPFVVDAHLNIATIMFQFELAIRRCV</sequence>
<accession>A0A016TMU2</accession>
<dbReference type="Proteomes" id="UP000024635">
    <property type="component" value="Unassembled WGS sequence"/>
</dbReference>
<name>A0A016TMU2_9BILA</name>
<reference evidence="2" key="1">
    <citation type="journal article" date="2015" name="Nat. Genet.">
        <title>The genome and transcriptome of the zoonotic hookworm Ancylostoma ceylanicum identify infection-specific gene families.</title>
        <authorList>
            <person name="Schwarz E.M."/>
            <person name="Hu Y."/>
            <person name="Antoshechkin I."/>
            <person name="Miller M.M."/>
            <person name="Sternberg P.W."/>
            <person name="Aroian R.V."/>
        </authorList>
    </citation>
    <scope>NUCLEOTIDE SEQUENCE</scope>
    <source>
        <strain evidence="2">HY135</strain>
    </source>
</reference>
<keyword evidence="2" id="KW-1185">Reference proteome</keyword>
<comment type="caution">
    <text evidence="1">The sequence shown here is derived from an EMBL/GenBank/DDBJ whole genome shotgun (WGS) entry which is preliminary data.</text>
</comment>
<evidence type="ECO:0000313" key="1">
    <source>
        <dbReference type="EMBL" id="EYC04319.1"/>
    </source>
</evidence>
<gene>
    <name evidence="1" type="primary">Acey_s0088.g2139</name>
    <name evidence="1" type="ORF">Y032_0088g2139</name>
</gene>
<dbReference type="AlphaFoldDB" id="A0A016TMU2"/>